<organism evidence="3 4">
    <name type="scientific">Mycobacterium paraseoulense</name>
    <dbReference type="NCBI Taxonomy" id="590652"/>
    <lineage>
        <taxon>Bacteria</taxon>
        <taxon>Bacillati</taxon>
        <taxon>Actinomycetota</taxon>
        <taxon>Actinomycetes</taxon>
        <taxon>Mycobacteriales</taxon>
        <taxon>Mycobacteriaceae</taxon>
        <taxon>Mycobacterium</taxon>
    </lineage>
</organism>
<dbReference type="GO" id="GO:0016787">
    <property type="term" value="F:hydrolase activity"/>
    <property type="evidence" value="ECO:0007669"/>
    <property type="project" value="UniProtKB-KW"/>
</dbReference>
<comment type="caution">
    <text evidence="3">The sequence shown here is derived from an EMBL/GenBank/DDBJ whole genome shotgun (WGS) entry which is preliminary data.</text>
</comment>
<accession>A0A1X0IFT7</accession>
<dbReference type="InterPro" id="IPR029058">
    <property type="entry name" value="AB_hydrolase_fold"/>
</dbReference>
<evidence type="ECO:0000313" key="3">
    <source>
        <dbReference type="EMBL" id="ORB45840.1"/>
    </source>
</evidence>
<evidence type="ECO:0000256" key="1">
    <source>
        <dbReference type="ARBA" id="ARBA00022801"/>
    </source>
</evidence>
<dbReference type="Gene3D" id="3.40.50.1820">
    <property type="entry name" value="alpha/beta hydrolase"/>
    <property type="match status" value="1"/>
</dbReference>
<evidence type="ECO:0000259" key="2">
    <source>
        <dbReference type="Pfam" id="PF00561"/>
    </source>
</evidence>
<dbReference type="Pfam" id="PF00561">
    <property type="entry name" value="Abhydrolase_1"/>
    <property type="match status" value="1"/>
</dbReference>
<protein>
    <recommendedName>
        <fullName evidence="2">AB hydrolase-1 domain-containing protein</fullName>
    </recommendedName>
</protein>
<dbReference type="InterPro" id="IPR050266">
    <property type="entry name" value="AB_hydrolase_sf"/>
</dbReference>
<dbReference type="AlphaFoldDB" id="A0A1X0IFT7"/>
<evidence type="ECO:0000313" key="4">
    <source>
        <dbReference type="Proteomes" id="UP000192513"/>
    </source>
</evidence>
<reference evidence="3 4" key="1">
    <citation type="submission" date="2017-02" db="EMBL/GenBank/DDBJ databases">
        <title>The new phylogeny of genus Mycobacterium.</title>
        <authorList>
            <person name="Tortoli E."/>
            <person name="Trovato A."/>
            <person name="Cirillo D.M."/>
        </authorList>
    </citation>
    <scope>NUCLEOTIDE SEQUENCE [LARGE SCALE GENOMIC DNA]</scope>
    <source>
        <strain evidence="3 4">DSM 45000</strain>
    </source>
</reference>
<dbReference type="PANTHER" id="PTHR43798:SF31">
    <property type="entry name" value="AB HYDROLASE SUPERFAMILY PROTEIN YCLE"/>
    <property type="match status" value="1"/>
</dbReference>
<dbReference type="PRINTS" id="PR00412">
    <property type="entry name" value="EPOXHYDRLASE"/>
</dbReference>
<keyword evidence="1" id="KW-0378">Hydrolase</keyword>
<sequence length="333" mass="36403">MRNHRSPHLRPVRTDEAPSLQFRTIHGYRRAFRVAGSGPALLLIHGVGDKSTAWEPVHAKLARRFTVIAPDLLGHGESEKPRADYSLAAFANGMRDLLAALDIDRVTVVGHSFGGGVAMQFAYQYPQLVERIVLVSSGGVAQEVSVALRLAAMPLGSETLAMLRMPGVMPAIRLFGRAMANVLGPNNLGHDVADVVNLLEGFQDARALSAFARTLRSVVDRRGQFVTMLDRSYLAQPIPVQVIWGEDDFVIPVDHARIAHEAMPGSRLEIFENSGHMPFKDNPDRFVEVIERFVDATRPAQHDQDLLRSLLQTRAGEDGRGSVAVAPTEAAVS</sequence>
<feature type="domain" description="AB hydrolase-1" evidence="2">
    <location>
        <begin position="39"/>
        <end position="283"/>
    </location>
</feature>
<dbReference type="STRING" id="590652.BST39_03740"/>
<name>A0A1X0IFT7_9MYCO</name>
<dbReference type="SUPFAM" id="SSF53474">
    <property type="entry name" value="alpha/beta-Hydrolases"/>
    <property type="match status" value="1"/>
</dbReference>
<keyword evidence="4" id="KW-1185">Reference proteome</keyword>
<dbReference type="GO" id="GO:0016020">
    <property type="term" value="C:membrane"/>
    <property type="evidence" value="ECO:0007669"/>
    <property type="project" value="TreeGrafter"/>
</dbReference>
<dbReference type="EMBL" id="MVIE01000003">
    <property type="protein sequence ID" value="ORB45840.1"/>
    <property type="molecule type" value="Genomic_DNA"/>
</dbReference>
<dbReference type="RefSeq" id="WP_083169190.1">
    <property type="nucleotide sequence ID" value="NZ_AP022619.1"/>
</dbReference>
<dbReference type="InterPro" id="IPR000073">
    <property type="entry name" value="AB_hydrolase_1"/>
</dbReference>
<dbReference type="OrthoDB" id="3371334at2"/>
<dbReference type="PANTHER" id="PTHR43798">
    <property type="entry name" value="MONOACYLGLYCEROL LIPASE"/>
    <property type="match status" value="1"/>
</dbReference>
<proteinExistence type="predicted"/>
<dbReference type="Proteomes" id="UP000192513">
    <property type="component" value="Unassembled WGS sequence"/>
</dbReference>
<gene>
    <name evidence="3" type="ORF">BST39_03740</name>
</gene>
<dbReference type="InterPro" id="IPR000639">
    <property type="entry name" value="Epox_hydrolase-like"/>
</dbReference>
<dbReference type="PRINTS" id="PR00111">
    <property type="entry name" value="ABHYDROLASE"/>
</dbReference>